<name>A0A1I0QW55_9BACT</name>
<dbReference type="OrthoDB" id="9763290at2"/>
<evidence type="ECO:0000256" key="1">
    <source>
        <dbReference type="ARBA" id="ARBA00005187"/>
    </source>
</evidence>
<proteinExistence type="predicted"/>
<dbReference type="SUPFAM" id="SSF52402">
    <property type="entry name" value="Adenine nucleotide alpha hydrolases-like"/>
    <property type="match status" value="1"/>
</dbReference>
<dbReference type="STRING" id="1267423.SAMN05216290_2804"/>
<protein>
    <recommendedName>
        <fullName evidence="2">asparagine synthase (glutamine-hydrolyzing)</fullName>
        <ecNumber evidence="2">6.3.5.4</ecNumber>
    </recommendedName>
</protein>
<evidence type="ECO:0000256" key="2">
    <source>
        <dbReference type="ARBA" id="ARBA00012737"/>
    </source>
</evidence>
<organism evidence="5 6">
    <name type="scientific">Roseivirga pacifica</name>
    <dbReference type="NCBI Taxonomy" id="1267423"/>
    <lineage>
        <taxon>Bacteria</taxon>
        <taxon>Pseudomonadati</taxon>
        <taxon>Bacteroidota</taxon>
        <taxon>Cytophagia</taxon>
        <taxon>Cytophagales</taxon>
        <taxon>Roseivirgaceae</taxon>
        <taxon>Roseivirga</taxon>
    </lineage>
</organism>
<gene>
    <name evidence="5" type="ORF">SAMN05216290_2804</name>
</gene>
<dbReference type="GeneID" id="99987491"/>
<evidence type="ECO:0000313" key="6">
    <source>
        <dbReference type="Proteomes" id="UP000199437"/>
    </source>
</evidence>
<dbReference type="EC" id="6.3.5.4" evidence="2"/>
<dbReference type="GO" id="GO:0006529">
    <property type="term" value="P:asparagine biosynthetic process"/>
    <property type="evidence" value="ECO:0007669"/>
    <property type="project" value="InterPro"/>
</dbReference>
<dbReference type="Proteomes" id="UP000199437">
    <property type="component" value="Unassembled WGS sequence"/>
</dbReference>
<dbReference type="PANTHER" id="PTHR43284">
    <property type="entry name" value="ASPARAGINE SYNTHETASE (GLUTAMINE-HYDROLYZING)"/>
    <property type="match status" value="1"/>
</dbReference>
<dbReference type="SUPFAM" id="SSF56235">
    <property type="entry name" value="N-terminal nucleophile aminohydrolases (Ntn hydrolases)"/>
    <property type="match status" value="1"/>
</dbReference>
<comment type="pathway">
    <text evidence="1">Amino-acid biosynthesis; L-asparagine biosynthesis; L-asparagine from L-aspartate (L-Gln route): step 1/1.</text>
</comment>
<dbReference type="Pfam" id="PF13537">
    <property type="entry name" value="GATase_7"/>
    <property type="match status" value="1"/>
</dbReference>
<dbReference type="InterPro" id="IPR001962">
    <property type="entry name" value="Asn_synthase"/>
</dbReference>
<comment type="catalytic activity">
    <reaction evidence="3">
        <text>L-aspartate + L-glutamine + ATP + H2O = L-asparagine + L-glutamate + AMP + diphosphate + H(+)</text>
        <dbReference type="Rhea" id="RHEA:12228"/>
        <dbReference type="ChEBI" id="CHEBI:15377"/>
        <dbReference type="ChEBI" id="CHEBI:15378"/>
        <dbReference type="ChEBI" id="CHEBI:29985"/>
        <dbReference type="ChEBI" id="CHEBI:29991"/>
        <dbReference type="ChEBI" id="CHEBI:30616"/>
        <dbReference type="ChEBI" id="CHEBI:33019"/>
        <dbReference type="ChEBI" id="CHEBI:58048"/>
        <dbReference type="ChEBI" id="CHEBI:58359"/>
        <dbReference type="ChEBI" id="CHEBI:456215"/>
        <dbReference type="EC" id="6.3.5.4"/>
    </reaction>
</comment>
<sequence>MSLIFGFFDLENELIPNQVYRLFTRAQADSKNEFHYLSGAHFFLARSGVKEDTIKNGLFVSEDDRYYGTIDARLNRVGLLVDKLQKHNVSISEEDSHNSLAFKAYLLFGEDCTSHLQGDFALVIYDSLKEEIWCSRDHLGISPLFYSVTNSTLIIAQLPPIVASIVNSPINYNYIANYLAFTDSGVSETAFKAVRSLPAGHDLKFSSSGLRASSYYSVDKVKENEALSYNEAATKLLELMSTSVRERLNSAKHPSTMLSGGLDSSTVSCLAAKELAKSKERLQTYTYVPMDGNTYPVLPGVFINEGPYAFKVKEMYENIDCSLVDLKGVSIFPYLEKHLKYSGSLEVNNFYNWLWSQEFLKRCKSRGSNVLFSGQMGNLSISYNGRLYGLELVRKGRWKEFVGYELKTKNLKGYGAIRYLTYQMFCAVVPSKLRVFVDTHISRLGGHSYNWMVKDSFLNRNGLNKRSFLVANSVFKADLPLRKKMTAFIQKLAVHSKTYEQIYGVKELDPTADRQLIEYSLTIPSKYWSYKGQNRALTREMTKGLLPDSLRLNNKKGRQLVDSNHLIMQDLGEIKRRIANWKEHPQLEEIFEFDKVLSALDSLSLNLNKYDPDLSTFLSRMIAVCLLVEMNSERVN</sequence>
<dbReference type="Gene3D" id="3.40.50.620">
    <property type="entry name" value="HUPs"/>
    <property type="match status" value="1"/>
</dbReference>
<dbReference type="InterPro" id="IPR051786">
    <property type="entry name" value="ASN_synthetase/amidase"/>
</dbReference>
<dbReference type="Pfam" id="PF00733">
    <property type="entry name" value="Asn_synthase"/>
    <property type="match status" value="2"/>
</dbReference>
<dbReference type="RefSeq" id="WP_090259189.1">
    <property type="nucleotide sequence ID" value="NZ_FOIR01000002.1"/>
</dbReference>
<keyword evidence="6" id="KW-1185">Reference proteome</keyword>
<accession>A0A1I0QW55</accession>
<dbReference type="PANTHER" id="PTHR43284:SF1">
    <property type="entry name" value="ASPARAGINE SYNTHETASE"/>
    <property type="match status" value="1"/>
</dbReference>
<evidence type="ECO:0000313" key="5">
    <source>
        <dbReference type="EMBL" id="SEW31944.1"/>
    </source>
</evidence>
<dbReference type="PROSITE" id="PS51278">
    <property type="entry name" value="GATASE_TYPE_2"/>
    <property type="match status" value="1"/>
</dbReference>
<dbReference type="InterPro" id="IPR029055">
    <property type="entry name" value="Ntn_hydrolases_N"/>
</dbReference>
<dbReference type="InterPro" id="IPR014729">
    <property type="entry name" value="Rossmann-like_a/b/a_fold"/>
</dbReference>
<feature type="domain" description="Glutamine amidotransferase type-2" evidence="4">
    <location>
        <begin position="1"/>
        <end position="208"/>
    </location>
</feature>
<dbReference type="GO" id="GO:0004066">
    <property type="term" value="F:asparagine synthase (glutamine-hydrolyzing) activity"/>
    <property type="evidence" value="ECO:0007669"/>
    <property type="project" value="UniProtKB-EC"/>
</dbReference>
<dbReference type="InterPro" id="IPR017932">
    <property type="entry name" value="GATase_2_dom"/>
</dbReference>
<dbReference type="AlphaFoldDB" id="A0A1I0QW55"/>
<evidence type="ECO:0000259" key="4">
    <source>
        <dbReference type="PROSITE" id="PS51278"/>
    </source>
</evidence>
<dbReference type="EMBL" id="FOIR01000002">
    <property type="protein sequence ID" value="SEW31944.1"/>
    <property type="molecule type" value="Genomic_DNA"/>
</dbReference>
<evidence type="ECO:0000256" key="3">
    <source>
        <dbReference type="ARBA" id="ARBA00048741"/>
    </source>
</evidence>
<dbReference type="Gene3D" id="3.60.20.10">
    <property type="entry name" value="Glutamine Phosphoribosylpyrophosphate, subunit 1, domain 1"/>
    <property type="match status" value="1"/>
</dbReference>
<reference evidence="6" key="1">
    <citation type="submission" date="2016-10" db="EMBL/GenBank/DDBJ databases">
        <authorList>
            <person name="Varghese N."/>
            <person name="Submissions S."/>
        </authorList>
    </citation>
    <scope>NUCLEOTIDE SEQUENCE [LARGE SCALE GENOMIC DNA]</scope>
    <source>
        <strain evidence="6">CGMCC 1.12402</strain>
    </source>
</reference>